<dbReference type="GeneID" id="182582"/>
<dbReference type="EMBL" id="BX284602">
    <property type="protein sequence ID" value="CAA90117.1"/>
    <property type="molecule type" value="Genomic_DNA"/>
</dbReference>
<name>G5EFC2_CAEEL</name>
<reference evidence="4 5" key="1">
    <citation type="journal article" date="1998" name="Science">
        <title>Genome sequence of the nematode C. elegans: a platform for investigating biology.</title>
        <authorList>
            <consortium name="The C. elegans sequencing consortium"/>
            <person name="Sulson J.E."/>
            <person name="Waterston R."/>
        </authorList>
    </citation>
    <scope>NUCLEOTIDE SEQUENCE [LARGE SCALE GENOMIC DNA]</scope>
    <source>
        <strain evidence="4 5">Bristol N2</strain>
    </source>
</reference>
<evidence type="ECO:0000256" key="2">
    <source>
        <dbReference type="SAM" id="MobiDB-lite"/>
    </source>
</evidence>
<dbReference type="KEGG" id="cel:CELE_C14A4.13"/>
<dbReference type="InterPro" id="IPR000719">
    <property type="entry name" value="Prot_kinase_dom"/>
</dbReference>
<feature type="compositionally biased region" description="Pro residues" evidence="2">
    <location>
        <begin position="377"/>
        <end position="392"/>
    </location>
</feature>
<dbReference type="STRING" id="6239.C14A4.13.1"/>
<keyword evidence="1" id="KW-0547">Nucleotide-binding</keyword>
<accession>G5EFC2</accession>
<dbReference type="Pfam" id="PF00069">
    <property type="entry name" value="Pkinase"/>
    <property type="match status" value="1"/>
</dbReference>
<organism evidence="4 5">
    <name type="scientific">Caenorhabditis elegans</name>
    <dbReference type="NCBI Taxonomy" id="6239"/>
    <lineage>
        <taxon>Eukaryota</taxon>
        <taxon>Metazoa</taxon>
        <taxon>Ecdysozoa</taxon>
        <taxon>Nematoda</taxon>
        <taxon>Chromadorea</taxon>
        <taxon>Rhabditida</taxon>
        <taxon>Rhabditina</taxon>
        <taxon>Rhabditomorpha</taxon>
        <taxon>Rhabditoidea</taxon>
        <taxon>Rhabditidae</taxon>
        <taxon>Peloderinae</taxon>
        <taxon>Caenorhabditis</taxon>
    </lineage>
</organism>
<dbReference type="SMART" id="SM00220">
    <property type="entry name" value="S_TKc"/>
    <property type="match status" value="1"/>
</dbReference>
<dbReference type="InterPro" id="IPR011009">
    <property type="entry name" value="Kinase-like_dom_sf"/>
</dbReference>
<dbReference type="CTD" id="182582"/>
<feature type="binding site" evidence="1">
    <location>
        <position position="56"/>
    </location>
    <ligand>
        <name>ATP</name>
        <dbReference type="ChEBI" id="CHEBI:30616"/>
    </ligand>
</feature>
<dbReference type="SUPFAM" id="SSF56112">
    <property type="entry name" value="Protein kinase-like (PK-like)"/>
    <property type="match status" value="1"/>
</dbReference>
<dbReference type="PROSITE" id="PS00107">
    <property type="entry name" value="PROTEIN_KINASE_ATP"/>
    <property type="match status" value="1"/>
</dbReference>
<dbReference type="GO" id="GO:0005524">
    <property type="term" value="F:ATP binding"/>
    <property type="evidence" value="ECO:0007669"/>
    <property type="project" value="UniProtKB-UniRule"/>
</dbReference>
<dbReference type="eggNOG" id="KOG1164">
    <property type="taxonomic scope" value="Eukaryota"/>
</dbReference>
<evidence type="ECO:0000313" key="4">
    <source>
        <dbReference type="EMBL" id="CAA90117.1"/>
    </source>
</evidence>
<dbReference type="AlphaFoldDB" id="G5EFC2"/>
<protein>
    <submittedName>
        <fullName evidence="4">Protein kinase domain-containing protein</fullName>
    </submittedName>
</protein>
<dbReference type="AGR" id="WB:WBGene00007563"/>
<keyword evidence="1" id="KW-0067">ATP-binding</keyword>
<dbReference type="PaxDb" id="6239-C14A4.13"/>
<keyword evidence="4" id="KW-0808">Transferase</keyword>
<keyword evidence="5" id="KW-1185">Reference proteome</keyword>
<dbReference type="OMA" id="RMEPGRH"/>
<dbReference type="GO" id="GO:0005737">
    <property type="term" value="C:cytoplasm"/>
    <property type="evidence" value="ECO:0000318"/>
    <property type="project" value="GO_Central"/>
</dbReference>
<evidence type="ECO:0000259" key="3">
    <source>
        <dbReference type="PROSITE" id="PS50011"/>
    </source>
</evidence>
<dbReference type="InterPro" id="IPR050235">
    <property type="entry name" value="CK1_Ser-Thr_kinase"/>
</dbReference>
<dbReference type="GO" id="GO:0005634">
    <property type="term" value="C:nucleus"/>
    <property type="evidence" value="ECO:0000318"/>
    <property type="project" value="GO_Central"/>
</dbReference>
<dbReference type="Proteomes" id="UP000001940">
    <property type="component" value="Chromosome II"/>
</dbReference>
<dbReference type="OrthoDB" id="5979581at2759"/>
<feature type="region of interest" description="Disordered" evidence="2">
    <location>
        <begin position="341"/>
        <end position="471"/>
    </location>
</feature>
<dbReference type="InterPro" id="IPR017441">
    <property type="entry name" value="Protein_kinase_ATP_BS"/>
</dbReference>
<feature type="domain" description="Protein kinase" evidence="3">
    <location>
        <begin position="26"/>
        <end position="286"/>
    </location>
</feature>
<dbReference type="Bgee" id="WBGene00007563">
    <property type="expression patterns" value="Expressed in material anatomical entity and 2 other cell types or tissues"/>
</dbReference>
<dbReference type="PhylomeDB" id="G5EFC2"/>
<dbReference type="Gene3D" id="1.10.510.10">
    <property type="entry name" value="Transferase(Phosphotransferase) domain 1"/>
    <property type="match status" value="1"/>
</dbReference>
<dbReference type="PROSITE" id="PS50011">
    <property type="entry name" value="PROTEIN_KINASE_DOM"/>
    <property type="match status" value="1"/>
</dbReference>
<proteinExistence type="predicted"/>
<dbReference type="GO" id="GO:0004674">
    <property type="term" value="F:protein serine/threonine kinase activity"/>
    <property type="evidence" value="ECO:0000318"/>
    <property type="project" value="GO_Central"/>
</dbReference>
<dbReference type="WormBase" id="C14A4.13">
    <property type="protein sequence ID" value="CE02142"/>
    <property type="gene ID" value="WBGene00007563"/>
</dbReference>
<dbReference type="FunCoup" id="G5EFC2">
    <property type="interactions" value="135"/>
</dbReference>
<dbReference type="RefSeq" id="NP_496292.1">
    <property type="nucleotide sequence ID" value="NM_063891.2"/>
</dbReference>
<dbReference type="SMR" id="G5EFC2"/>
<dbReference type="HOGENOM" id="CLU_046189_0_0_1"/>
<evidence type="ECO:0000313" key="6">
    <source>
        <dbReference type="WormBase" id="C14A4.13"/>
    </source>
</evidence>
<evidence type="ECO:0000256" key="1">
    <source>
        <dbReference type="PROSITE-ProRule" id="PRU10141"/>
    </source>
</evidence>
<dbReference type="InParanoid" id="G5EFC2"/>
<gene>
    <name evidence="4 6" type="ORF">C14A4.13</name>
    <name evidence="4" type="ORF">CELE_C14A4.13</name>
</gene>
<keyword evidence="4" id="KW-0418">Kinase</keyword>
<sequence length="471" mass="53034">MAAVVAVKQKEKGPQCKLSTIINGQFMAVQMIGKGAYGVVYEVVRRNSPNTRFACKAELAIDHNNLKTEWDLMTLLKDNKSKHNIIGVELGSERNFNYIVMHLVGPSLSDLRKTVPNKTFTLFTTAVCAIQCFDSLVEIQRIGYIHRDVKPSNFAIGVLGSEEEKLVYVLDFGLCRNMFNKQKELRKPRMKAPFRGTILYCSLNIHQRMEPGRHDDFWSLLYMMIEFHLSDLPWENMSKEDTKKAKETKLDGLLARCPPEFRMIRCYLLTLTYSKEPDYVKLREVLCQIMTSKKFTPDMPLDWQKGGPCEAIFKPQAAVVKHKGTKKKVSLAELLDLPKPGGKVYTERDFPQPGEQEPMRDESVSKSDDTIIEKEGPPPAPKPVSKPVPPKPGVTMSLKPQLAQQRCSAEHKDLSTPPAIARSPIGQNTTMKPPVTAIPRPPIEKHSVRKAAPVAHSPRKSKSNTKVPPAH</sequence>
<dbReference type="PANTHER" id="PTHR11909">
    <property type="entry name" value="CASEIN KINASE-RELATED"/>
    <property type="match status" value="1"/>
</dbReference>
<feature type="compositionally biased region" description="Basic and acidic residues" evidence="2">
    <location>
        <begin position="357"/>
        <end position="376"/>
    </location>
</feature>
<evidence type="ECO:0000313" key="5">
    <source>
        <dbReference type="Proteomes" id="UP000001940"/>
    </source>
</evidence>
<dbReference type="PIR" id="T19147">
    <property type="entry name" value="T19147"/>
</dbReference>
<dbReference type="GO" id="GO:0007165">
    <property type="term" value="P:signal transduction"/>
    <property type="evidence" value="ECO:0000318"/>
    <property type="project" value="GO_Central"/>
</dbReference>